<comment type="caution">
    <text evidence="1">The sequence shown here is derived from an EMBL/GenBank/DDBJ whole genome shotgun (WGS) entry which is preliminary data.</text>
</comment>
<accession>A0ABX0ULF3</accession>
<protein>
    <submittedName>
        <fullName evidence="1">Uncharacterized protein</fullName>
    </submittedName>
</protein>
<dbReference type="RefSeq" id="WP_167269670.1">
    <property type="nucleotide sequence ID" value="NZ_JAASQJ010000002.1"/>
</dbReference>
<sequence length="138" mass="15385">MNFKSKKLVILILLAAVVGFIIYDSTSQPNVGDLKGNFKEVAIYRNENNTGPIVRIYAVSVEGQVWEEMQKYGDLMPYTKYGRTTVYFFDASKAAPSKLAATEPHFDGAFNANCVAVYERDQNGGVTFKKSLSDSTRH</sequence>
<dbReference type="EMBL" id="JAASQJ010000002">
    <property type="protein sequence ID" value="NIJ52904.1"/>
    <property type="molecule type" value="Genomic_DNA"/>
</dbReference>
<dbReference type="Proteomes" id="UP001179181">
    <property type="component" value="Unassembled WGS sequence"/>
</dbReference>
<reference evidence="1 2" key="1">
    <citation type="submission" date="2020-03" db="EMBL/GenBank/DDBJ databases">
        <title>Genomic Encyclopedia of Type Strains, Phase IV (KMG-IV): sequencing the most valuable type-strain genomes for metagenomic binning, comparative biology and taxonomic classification.</title>
        <authorList>
            <person name="Goeker M."/>
        </authorList>
    </citation>
    <scope>NUCLEOTIDE SEQUENCE [LARGE SCALE GENOMIC DNA]</scope>
    <source>
        <strain evidence="1 2">DSM 102865</strain>
    </source>
</reference>
<evidence type="ECO:0000313" key="2">
    <source>
        <dbReference type="Proteomes" id="UP001179181"/>
    </source>
</evidence>
<organism evidence="1 2">
    <name type="scientific">Dyadobacter arcticus</name>
    <dbReference type="NCBI Taxonomy" id="1078754"/>
    <lineage>
        <taxon>Bacteria</taxon>
        <taxon>Pseudomonadati</taxon>
        <taxon>Bacteroidota</taxon>
        <taxon>Cytophagia</taxon>
        <taxon>Cytophagales</taxon>
        <taxon>Spirosomataceae</taxon>
        <taxon>Dyadobacter</taxon>
    </lineage>
</organism>
<proteinExistence type="predicted"/>
<evidence type="ECO:0000313" key="1">
    <source>
        <dbReference type="EMBL" id="NIJ52904.1"/>
    </source>
</evidence>
<keyword evidence="2" id="KW-1185">Reference proteome</keyword>
<name>A0ABX0ULF3_9BACT</name>
<gene>
    <name evidence="1" type="ORF">FHS68_002074</name>
</gene>